<gene>
    <name evidence="2" type="ORF">S03H2_54821</name>
</gene>
<name>X1IKH2_9ZZZZ</name>
<keyword evidence="1" id="KW-1133">Transmembrane helix</keyword>
<keyword evidence="1" id="KW-0812">Transmembrane</keyword>
<evidence type="ECO:0000256" key="1">
    <source>
        <dbReference type="SAM" id="Phobius"/>
    </source>
</evidence>
<organism evidence="2">
    <name type="scientific">marine sediment metagenome</name>
    <dbReference type="NCBI Taxonomy" id="412755"/>
    <lineage>
        <taxon>unclassified sequences</taxon>
        <taxon>metagenomes</taxon>
        <taxon>ecological metagenomes</taxon>
    </lineage>
</organism>
<proteinExistence type="predicted"/>
<sequence length="159" mass="18208">MLIVSIGVQSIGRHIRSRGIKIFFYVLAFVGIFVHEMAHLVISNLFGVKTGKVRVKYFSDDKMRISPHDSVALPEFERNSFVQTLVISVAPLIISTFLFLFCLDILYNIKTEPWIDIIAIFFIVSLFIGSEPSGQDMRLIGLTFKKNPRYSLYQIFLIV</sequence>
<comment type="caution">
    <text evidence="2">The sequence shown here is derived from an EMBL/GenBank/DDBJ whole genome shotgun (WGS) entry which is preliminary data.</text>
</comment>
<dbReference type="AlphaFoldDB" id="X1IKH2"/>
<dbReference type="EMBL" id="BARU01034977">
    <property type="protein sequence ID" value="GAH69765.1"/>
    <property type="molecule type" value="Genomic_DNA"/>
</dbReference>
<feature type="transmembrane region" description="Helical" evidence="1">
    <location>
        <begin position="22"/>
        <end position="42"/>
    </location>
</feature>
<reference evidence="2" key="1">
    <citation type="journal article" date="2014" name="Front. Microbiol.">
        <title>High frequency of phylogenetically diverse reductive dehalogenase-homologous genes in deep subseafloor sedimentary metagenomes.</title>
        <authorList>
            <person name="Kawai M."/>
            <person name="Futagami T."/>
            <person name="Toyoda A."/>
            <person name="Takaki Y."/>
            <person name="Nishi S."/>
            <person name="Hori S."/>
            <person name="Arai W."/>
            <person name="Tsubouchi T."/>
            <person name="Morono Y."/>
            <person name="Uchiyama I."/>
            <person name="Ito T."/>
            <person name="Fujiyama A."/>
            <person name="Inagaki F."/>
            <person name="Takami H."/>
        </authorList>
    </citation>
    <scope>NUCLEOTIDE SEQUENCE</scope>
    <source>
        <strain evidence="2">Expedition CK06-06</strain>
    </source>
</reference>
<evidence type="ECO:0008006" key="3">
    <source>
        <dbReference type="Google" id="ProtNLM"/>
    </source>
</evidence>
<feature type="non-terminal residue" evidence="2">
    <location>
        <position position="159"/>
    </location>
</feature>
<accession>X1IKH2</accession>
<keyword evidence="1" id="KW-0472">Membrane</keyword>
<protein>
    <recommendedName>
        <fullName evidence="3">Peptidase M50 domain-containing protein</fullName>
    </recommendedName>
</protein>
<feature type="transmembrane region" description="Helical" evidence="1">
    <location>
        <begin position="85"/>
        <end position="107"/>
    </location>
</feature>
<evidence type="ECO:0000313" key="2">
    <source>
        <dbReference type="EMBL" id="GAH69765.1"/>
    </source>
</evidence>